<dbReference type="InterPro" id="IPR003838">
    <property type="entry name" value="ABC3_permease_C"/>
</dbReference>
<proteinExistence type="predicted"/>
<gene>
    <name evidence="9" type="ORF">EWM59_23235</name>
</gene>
<protein>
    <submittedName>
        <fullName evidence="9">ABC transporter permease</fullName>
    </submittedName>
</protein>
<dbReference type="InterPro" id="IPR025857">
    <property type="entry name" value="MacB_PCD"/>
</dbReference>
<keyword evidence="3 6" id="KW-0812">Transmembrane</keyword>
<dbReference type="InterPro" id="IPR050250">
    <property type="entry name" value="Macrolide_Exporter_MacB"/>
</dbReference>
<dbReference type="GO" id="GO:0005886">
    <property type="term" value="C:plasma membrane"/>
    <property type="evidence" value="ECO:0007669"/>
    <property type="project" value="UniProtKB-SubCell"/>
</dbReference>
<feature type="transmembrane region" description="Helical" evidence="6">
    <location>
        <begin position="386"/>
        <end position="413"/>
    </location>
</feature>
<dbReference type="Proteomes" id="UP000293162">
    <property type="component" value="Unassembled WGS sequence"/>
</dbReference>
<reference evidence="9 10" key="1">
    <citation type="submission" date="2019-02" db="EMBL/GenBank/DDBJ databases">
        <title>Bacterial novel species Emticicia sp. 17J42-9 isolated from soil.</title>
        <authorList>
            <person name="Jung H.-Y."/>
        </authorList>
    </citation>
    <scope>NUCLEOTIDE SEQUENCE [LARGE SCALE GENOMIC DNA]</scope>
    <source>
        <strain evidence="9 10">17J42-9</strain>
    </source>
</reference>
<feature type="domain" description="ABC3 transporter permease C-terminal" evidence="7">
    <location>
        <begin position="297"/>
        <end position="411"/>
    </location>
</feature>
<evidence type="ECO:0000313" key="10">
    <source>
        <dbReference type="Proteomes" id="UP000293162"/>
    </source>
</evidence>
<feature type="transmembrane region" description="Helical" evidence="6">
    <location>
        <begin position="434"/>
        <end position="454"/>
    </location>
</feature>
<keyword evidence="4 6" id="KW-1133">Transmembrane helix</keyword>
<keyword evidence="10" id="KW-1185">Reference proteome</keyword>
<evidence type="ECO:0000256" key="5">
    <source>
        <dbReference type="ARBA" id="ARBA00023136"/>
    </source>
</evidence>
<sequence>MIRNYLKIAWRNLLKNKTFGAINLFGLVTGLTTCLLIFLYVNDELSYDRYHEKADRIYRIDNELKFAGNYFDLAVGPPQMGQVFKASFPEIENYTRLRWKGTVLLKKDGQVRPVDRVAYADSTLFNIFDFKFLSGNPATALNEPNALVLNETQALKFFNSTNIVGQSFVTDRKTYKITGVIEDMPKQSHFDFDVFVPMADDEDSKATTWLSQNYNTYIAVRKDANLAVLQSKMFKLNHEKLALELKAVINQTLEDMLKSGGAANISLMPLTDIHLKSNKIGELNGNGNPDNVYIFSVIGFLILLLASFNYTNLSTAVATNRAKEVGMRKVMGSTKLSIVAQFLSESLALSFIALFVSYALLFVLLPSFNELANKSLSFQQILQPRLILSSLLLMLVLSLFSGAYPAFFISSFVPSQVLKGKISKGFKSGWFRNSLVVFQFSITIILLVGTIIIYRQLAFIKQKDLGYNREQLLTLHNIGSLGDKAVSFKDELLNISGVEAASMSGFLPVNFNRSSNTFLNNPTGSLEGSVSMQNWTIDEDYIPTLGIKLLKGRNFSKAFSTDTTAVILNEVAAKKFGGDAILGQKIYTLNGIENKEMISYTVIGIVKNFNFSSLREEVTPLSFLYGKDRGSITLKVSSQNLPGLISQIESKWKARIPEQALNYSFMDEDFNRQYESDRKTGKIATSFSALAILIASLGLLGLVLYAVELRTKEIGIRKVLGASIQNVYALLTREFLVLVIVAMVVAFPAAYYLMQRWLKDFAYRIDIEWWVFVAAGVFTISIALLTVSFQAIKAATMNPVKSLKSE</sequence>
<feature type="domain" description="MacB-like periplasmic core" evidence="8">
    <location>
        <begin position="21"/>
        <end position="230"/>
    </location>
</feature>
<feature type="transmembrane region" description="Helical" evidence="6">
    <location>
        <begin position="687"/>
        <end position="707"/>
    </location>
</feature>
<evidence type="ECO:0000259" key="8">
    <source>
        <dbReference type="Pfam" id="PF12704"/>
    </source>
</evidence>
<accession>A0A4V1ZCM8</accession>
<feature type="domain" description="ABC3 transporter permease C-terminal" evidence="7">
    <location>
        <begin position="686"/>
        <end position="799"/>
    </location>
</feature>
<evidence type="ECO:0000313" key="9">
    <source>
        <dbReference type="EMBL" id="RYU93210.1"/>
    </source>
</evidence>
<dbReference type="OrthoDB" id="5933722at2"/>
<comment type="subcellular location">
    <subcellularLocation>
        <location evidence="1">Cell membrane</location>
        <topology evidence="1">Multi-pass membrane protein</topology>
    </subcellularLocation>
</comment>
<evidence type="ECO:0000256" key="3">
    <source>
        <dbReference type="ARBA" id="ARBA00022692"/>
    </source>
</evidence>
<evidence type="ECO:0000256" key="4">
    <source>
        <dbReference type="ARBA" id="ARBA00022989"/>
    </source>
</evidence>
<evidence type="ECO:0000256" key="6">
    <source>
        <dbReference type="SAM" id="Phobius"/>
    </source>
</evidence>
<dbReference type="Pfam" id="PF12704">
    <property type="entry name" value="MacB_PCD"/>
    <property type="match status" value="2"/>
</dbReference>
<name>A0A4V1ZCM8_9BACT</name>
<feature type="transmembrane region" description="Helical" evidence="6">
    <location>
        <begin position="292"/>
        <end position="317"/>
    </location>
</feature>
<evidence type="ECO:0000256" key="1">
    <source>
        <dbReference type="ARBA" id="ARBA00004651"/>
    </source>
</evidence>
<dbReference type="PANTHER" id="PTHR30572">
    <property type="entry name" value="MEMBRANE COMPONENT OF TRANSPORTER-RELATED"/>
    <property type="match status" value="1"/>
</dbReference>
<dbReference type="Pfam" id="PF02687">
    <property type="entry name" value="FtsX"/>
    <property type="match status" value="2"/>
</dbReference>
<dbReference type="AlphaFoldDB" id="A0A4V1ZCM8"/>
<evidence type="ECO:0000259" key="7">
    <source>
        <dbReference type="Pfam" id="PF02687"/>
    </source>
</evidence>
<comment type="caution">
    <text evidence="9">The sequence shown here is derived from an EMBL/GenBank/DDBJ whole genome shotgun (WGS) entry which is preliminary data.</text>
</comment>
<feature type="domain" description="MacB-like periplasmic core" evidence="8">
    <location>
        <begin position="494"/>
        <end position="612"/>
    </location>
</feature>
<dbReference type="PANTHER" id="PTHR30572:SF18">
    <property type="entry name" value="ABC-TYPE MACROLIDE FAMILY EXPORT SYSTEM PERMEASE COMPONENT 2"/>
    <property type="match status" value="1"/>
</dbReference>
<keyword evidence="2" id="KW-1003">Cell membrane</keyword>
<feature type="transmembrane region" description="Helical" evidence="6">
    <location>
        <begin position="735"/>
        <end position="754"/>
    </location>
</feature>
<feature type="transmembrane region" description="Helical" evidence="6">
    <location>
        <begin position="338"/>
        <end position="366"/>
    </location>
</feature>
<evidence type="ECO:0000256" key="2">
    <source>
        <dbReference type="ARBA" id="ARBA00022475"/>
    </source>
</evidence>
<dbReference type="GO" id="GO:0022857">
    <property type="term" value="F:transmembrane transporter activity"/>
    <property type="evidence" value="ECO:0007669"/>
    <property type="project" value="TreeGrafter"/>
</dbReference>
<organism evidence="9 10">
    <name type="scientific">Emticicia agri</name>
    <dbReference type="NCBI Taxonomy" id="2492393"/>
    <lineage>
        <taxon>Bacteria</taxon>
        <taxon>Pseudomonadati</taxon>
        <taxon>Bacteroidota</taxon>
        <taxon>Cytophagia</taxon>
        <taxon>Cytophagales</taxon>
        <taxon>Leadbetterellaceae</taxon>
        <taxon>Emticicia</taxon>
    </lineage>
</organism>
<keyword evidence="5 6" id="KW-0472">Membrane</keyword>
<feature type="transmembrane region" description="Helical" evidence="6">
    <location>
        <begin position="769"/>
        <end position="792"/>
    </location>
</feature>
<dbReference type="EMBL" id="SEWF01000052">
    <property type="protein sequence ID" value="RYU93210.1"/>
    <property type="molecule type" value="Genomic_DNA"/>
</dbReference>
<feature type="transmembrane region" description="Helical" evidence="6">
    <location>
        <begin position="21"/>
        <end position="41"/>
    </location>
</feature>